<name>A0A6S6S7N1_9BACT</name>
<gene>
    <name evidence="5" type="ORF">HELGO_WM29659</name>
</gene>
<evidence type="ECO:0000256" key="1">
    <source>
        <dbReference type="ARBA" id="ARBA00022448"/>
    </source>
</evidence>
<dbReference type="GO" id="GO:0046872">
    <property type="term" value="F:metal ion binding"/>
    <property type="evidence" value="ECO:0007669"/>
    <property type="project" value="UniProtKB-KW"/>
</dbReference>
<keyword evidence="2" id="KW-0349">Heme</keyword>
<protein>
    <submittedName>
        <fullName evidence="5">Preprotein translocase</fullName>
    </submittedName>
</protein>
<dbReference type="SUPFAM" id="SSF46458">
    <property type="entry name" value="Globin-like"/>
    <property type="match status" value="1"/>
</dbReference>
<dbReference type="CDD" id="cd08916">
    <property type="entry name" value="TrHb3_P"/>
    <property type="match status" value="1"/>
</dbReference>
<organism evidence="5">
    <name type="scientific">uncultured Sulfurovum sp</name>
    <dbReference type="NCBI Taxonomy" id="269237"/>
    <lineage>
        <taxon>Bacteria</taxon>
        <taxon>Pseudomonadati</taxon>
        <taxon>Campylobacterota</taxon>
        <taxon>Epsilonproteobacteria</taxon>
        <taxon>Campylobacterales</taxon>
        <taxon>Sulfurovaceae</taxon>
        <taxon>Sulfurovum</taxon>
        <taxon>environmental samples</taxon>
    </lineage>
</organism>
<dbReference type="GO" id="GO:0020037">
    <property type="term" value="F:heme binding"/>
    <property type="evidence" value="ECO:0007669"/>
    <property type="project" value="InterPro"/>
</dbReference>
<proteinExistence type="predicted"/>
<accession>A0A6S6S7N1</accession>
<sequence length="135" mass="15853">MSQTLVENIDRGSIEKLVRSFYAKVLEDNVLAPFFINALGDDMRNDKWYEHLITLDNFWLGMMLEEGKYMGDPLLPHVFLAGLTPEIFDQWLKVFRETLEEIYTPSNVRKFHGKAKALSTRFIKDLELDDDDDYE</sequence>
<dbReference type="InterPro" id="IPR012292">
    <property type="entry name" value="Globin/Proto"/>
</dbReference>
<reference evidence="5" key="1">
    <citation type="submission" date="2020-01" db="EMBL/GenBank/DDBJ databases">
        <authorList>
            <person name="Meier V. D."/>
            <person name="Meier V D."/>
        </authorList>
    </citation>
    <scope>NUCLEOTIDE SEQUENCE</scope>
    <source>
        <strain evidence="5">HLG_WM_MAG_06</strain>
    </source>
</reference>
<keyword evidence="4" id="KW-0408">Iron</keyword>
<dbReference type="Pfam" id="PF01152">
    <property type="entry name" value="Bac_globin"/>
    <property type="match status" value="1"/>
</dbReference>
<dbReference type="GO" id="GO:0019825">
    <property type="term" value="F:oxygen binding"/>
    <property type="evidence" value="ECO:0007669"/>
    <property type="project" value="InterPro"/>
</dbReference>
<keyword evidence="3" id="KW-0479">Metal-binding</keyword>
<dbReference type="InterPro" id="IPR009050">
    <property type="entry name" value="Globin-like_sf"/>
</dbReference>
<dbReference type="Gene3D" id="1.10.490.10">
    <property type="entry name" value="Globins"/>
    <property type="match status" value="1"/>
</dbReference>
<evidence type="ECO:0000256" key="2">
    <source>
        <dbReference type="ARBA" id="ARBA00022617"/>
    </source>
</evidence>
<evidence type="ECO:0000256" key="4">
    <source>
        <dbReference type="ARBA" id="ARBA00023004"/>
    </source>
</evidence>
<dbReference type="AlphaFoldDB" id="A0A6S6S7N1"/>
<keyword evidence="1" id="KW-0813">Transport</keyword>
<dbReference type="EMBL" id="CACVAP010000012">
    <property type="protein sequence ID" value="CAA6799097.1"/>
    <property type="molecule type" value="Genomic_DNA"/>
</dbReference>
<evidence type="ECO:0000256" key="3">
    <source>
        <dbReference type="ARBA" id="ARBA00022723"/>
    </source>
</evidence>
<evidence type="ECO:0000313" key="5">
    <source>
        <dbReference type="EMBL" id="CAA6799097.1"/>
    </source>
</evidence>
<dbReference type="InterPro" id="IPR001486">
    <property type="entry name" value="Hemoglobin_trunc"/>
</dbReference>